<dbReference type="RefSeq" id="WP_283765481.1">
    <property type="nucleotide sequence ID" value="NZ_JAQOSO010000012.1"/>
</dbReference>
<organism evidence="1 2">
    <name type="scientific">Roseofilum capinflatum BLCC-M114</name>
    <dbReference type="NCBI Taxonomy" id="3022440"/>
    <lineage>
        <taxon>Bacteria</taxon>
        <taxon>Bacillati</taxon>
        <taxon>Cyanobacteriota</taxon>
        <taxon>Cyanophyceae</taxon>
        <taxon>Desertifilales</taxon>
        <taxon>Desertifilaceae</taxon>
        <taxon>Roseofilum</taxon>
        <taxon>Roseofilum capinflatum</taxon>
    </lineage>
</organism>
<accession>A0ABT7B1T9</accession>
<gene>
    <name evidence="1" type="ORF">PMG25_03275</name>
</gene>
<comment type="caution">
    <text evidence="1">The sequence shown here is derived from an EMBL/GenBank/DDBJ whole genome shotgun (WGS) entry which is preliminary data.</text>
</comment>
<proteinExistence type="predicted"/>
<protein>
    <submittedName>
        <fullName evidence="1">XisH family protein</fullName>
    </submittedName>
</protein>
<dbReference type="CDD" id="cd22366">
    <property type="entry name" value="XisH-like"/>
    <property type="match status" value="1"/>
</dbReference>
<dbReference type="InterPro" id="IPR011856">
    <property type="entry name" value="tRNA_endonuc-like_dom_sf"/>
</dbReference>
<dbReference type="EMBL" id="JAQOSO010000012">
    <property type="protein sequence ID" value="MDJ1173105.1"/>
    <property type="molecule type" value="Genomic_DNA"/>
</dbReference>
<keyword evidence="2" id="KW-1185">Reference proteome</keyword>
<dbReference type="Proteomes" id="UP001235849">
    <property type="component" value="Unassembled WGS sequence"/>
</dbReference>
<evidence type="ECO:0000313" key="1">
    <source>
        <dbReference type="EMBL" id="MDJ1173105.1"/>
    </source>
</evidence>
<reference evidence="1 2" key="1">
    <citation type="submission" date="2023-01" db="EMBL/GenBank/DDBJ databases">
        <title>Novel diversity within Roseofilum (Cyanobacteria; Desertifilaceae) from marine benthic mats with descriptions of four novel species.</title>
        <authorList>
            <person name="Wang Y."/>
            <person name="Berthold D.E."/>
            <person name="Hu J."/>
            <person name="Lefler F.W."/>
            <person name="Laughinghouse H.D. IV."/>
        </authorList>
    </citation>
    <scope>NUCLEOTIDE SEQUENCE [LARGE SCALE GENOMIC DNA]</scope>
    <source>
        <strain evidence="1 2">BLCC-M114</strain>
    </source>
</reference>
<dbReference type="InterPro" id="IPR011335">
    <property type="entry name" value="Restrct_endonuc-II-like"/>
</dbReference>
<dbReference type="Pfam" id="PF08814">
    <property type="entry name" value="XisH"/>
    <property type="match status" value="1"/>
</dbReference>
<name>A0ABT7B1T9_9CYAN</name>
<dbReference type="SUPFAM" id="SSF52980">
    <property type="entry name" value="Restriction endonuclease-like"/>
    <property type="match status" value="1"/>
</dbReference>
<evidence type="ECO:0000313" key="2">
    <source>
        <dbReference type="Proteomes" id="UP001235849"/>
    </source>
</evidence>
<sequence>MPAKDTYHESFKNALIKDGWEIVRDPYTIRYEGMTLFADVAGKKLFSAQKEDSNIVVEMKSFINPSAVHEFQCALGQYILYRTLLSQIHPTYFLYLAIDQDIYETFFQKKGIELVIQQY</sequence>
<dbReference type="InterPro" id="IPR014919">
    <property type="entry name" value="XisH"/>
</dbReference>
<dbReference type="Gene3D" id="3.40.1350.10">
    <property type="match status" value="1"/>
</dbReference>